<evidence type="ECO:0000313" key="1">
    <source>
        <dbReference type="EMBL" id="TMR41536.1"/>
    </source>
</evidence>
<name>A0A5S4H979_9ACTN</name>
<accession>A0A5S4H979</accession>
<comment type="caution">
    <text evidence="1">The sequence shown here is derived from an EMBL/GenBank/DDBJ whole genome shotgun (WGS) entry which is preliminary data.</text>
</comment>
<dbReference type="Proteomes" id="UP000305238">
    <property type="component" value="Unassembled WGS sequence"/>
</dbReference>
<reference evidence="1 2" key="1">
    <citation type="submission" date="2019-05" db="EMBL/GenBank/DDBJ databases">
        <title>Draft genome sequence of Actinomadura geliboluensis A8036.</title>
        <authorList>
            <person name="Saricaoglu S."/>
            <person name="Isik K."/>
        </authorList>
    </citation>
    <scope>NUCLEOTIDE SEQUENCE [LARGE SCALE GENOMIC DNA]</scope>
    <source>
        <strain evidence="1 2">A8036</strain>
    </source>
</reference>
<keyword evidence="2" id="KW-1185">Reference proteome</keyword>
<proteinExistence type="predicted"/>
<sequence length="94" mass="10424">MPEGRAWTGAERDRWAELWSSPQATMWDDSFVPAVAMYVVHVSAVLRGEASAWMAQESRHLAEQLGLTPRGMLALGWVLQDPQPPAEVTPLRPA</sequence>
<organism evidence="1 2">
    <name type="scientific">Actinomadura geliboluensis</name>
    <dbReference type="NCBI Taxonomy" id="882440"/>
    <lineage>
        <taxon>Bacteria</taxon>
        <taxon>Bacillati</taxon>
        <taxon>Actinomycetota</taxon>
        <taxon>Actinomycetes</taxon>
        <taxon>Streptosporangiales</taxon>
        <taxon>Thermomonosporaceae</taxon>
        <taxon>Actinomadura</taxon>
    </lineage>
</organism>
<dbReference type="AlphaFoldDB" id="A0A5S4H979"/>
<dbReference type="EMBL" id="VCKZ01000020">
    <property type="protein sequence ID" value="TMR41536.1"/>
    <property type="molecule type" value="Genomic_DNA"/>
</dbReference>
<protein>
    <submittedName>
        <fullName evidence="1">Uncharacterized protein</fullName>
    </submittedName>
</protein>
<dbReference type="OrthoDB" id="3391752at2"/>
<evidence type="ECO:0000313" key="2">
    <source>
        <dbReference type="Proteomes" id="UP000305238"/>
    </source>
</evidence>
<gene>
    <name evidence="1" type="ORF">ETD96_05200</name>
</gene>